<comment type="caution">
    <text evidence="2">The sequence shown here is derived from an EMBL/GenBank/DDBJ whole genome shotgun (WGS) entry which is preliminary data.</text>
</comment>
<feature type="transmembrane region" description="Helical" evidence="1">
    <location>
        <begin position="41"/>
        <end position="62"/>
    </location>
</feature>
<keyword evidence="1" id="KW-1133">Transmembrane helix</keyword>
<organism evidence="2 3">
    <name type="scientific">Nocardioides silvaticus</name>
    <dbReference type="NCBI Taxonomy" id="2201891"/>
    <lineage>
        <taxon>Bacteria</taxon>
        <taxon>Bacillati</taxon>
        <taxon>Actinomycetota</taxon>
        <taxon>Actinomycetes</taxon>
        <taxon>Propionibacteriales</taxon>
        <taxon>Nocardioidaceae</taxon>
        <taxon>Nocardioides</taxon>
    </lineage>
</organism>
<keyword evidence="1" id="KW-0812">Transmembrane</keyword>
<dbReference type="Proteomes" id="UP000245507">
    <property type="component" value="Unassembled WGS sequence"/>
</dbReference>
<evidence type="ECO:0000256" key="1">
    <source>
        <dbReference type="SAM" id="Phobius"/>
    </source>
</evidence>
<keyword evidence="1" id="KW-0472">Membrane</keyword>
<evidence type="ECO:0000313" key="3">
    <source>
        <dbReference type="Proteomes" id="UP000245507"/>
    </source>
</evidence>
<name>A0A316TCL6_9ACTN</name>
<protein>
    <submittedName>
        <fullName evidence="2">Uncharacterized protein</fullName>
    </submittedName>
</protein>
<dbReference type="EMBL" id="QGDD01000007">
    <property type="protein sequence ID" value="PWN02057.1"/>
    <property type="molecule type" value="Genomic_DNA"/>
</dbReference>
<sequence>MNDLLDRLARLDSAATPSDGDVAGDLARAHTALGRRRRTRAAIAGTGLTLGVGAALGVVVVIGDDPVDNPPTVAPSPSDALPLVAYTGPQVEGFELGKVPEGYVIQGSDAFVLTLAEPGDDSHYLGFDGKVVIMLESQSAAQRLGDGQDVTVNGEPGVLQGAPGETRNLRYFQGDKLVLIQVWETIELTDEQIVELAESVTVTSDAEAGVG</sequence>
<reference evidence="2 3" key="1">
    <citation type="submission" date="2018-05" db="EMBL/GenBank/DDBJ databases">
        <title>Nocardioides silvaticus genome.</title>
        <authorList>
            <person name="Li C."/>
            <person name="Wang G."/>
        </authorList>
    </citation>
    <scope>NUCLEOTIDE SEQUENCE [LARGE SCALE GENOMIC DNA]</scope>
    <source>
        <strain evidence="2 3">CCTCC AB 2018079</strain>
    </source>
</reference>
<dbReference type="OrthoDB" id="3787029at2"/>
<accession>A0A316TCL6</accession>
<proteinExistence type="predicted"/>
<keyword evidence="3" id="KW-1185">Reference proteome</keyword>
<gene>
    <name evidence="2" type="ORF">DJ010_16160</name>
</gene>
<dbReference type="AlphaFoldDB" id="A0A316TCL6"/>
<dbReference type="RefSeq" id="WP_109695588.1">
    <property type="nucleotide sequence ID" value="NZ_QGDD01000007.1"/>
</dbReference>
<evidence type="ECO:0000313" key="2">
    <source>
        <dbReference type="EMBL" id="PWN02057.1"/>
    </source>
</evidence>